<name>A0A8C5A5Y1_GADMO</name>
<proteinExistence type="predicted"/>
<dbReference type="Ensembl" id="ENSGMOT00000036517.1">
    <property type="protein sequence ID" value="ENSGMOP00000025151.1"/>
    <property type="gene ID" value="ENSGMOG00000035150.1"/>
</dbReference>
<feature type="compositionally biased region" description="Basic and acidic residues" evidence="1">
    <location>
        <begin position="1"/>
        <end position="25"/>
    </location>
</feature>
<evidence type="ECO:0000313" key="3">
    <source>
        <dbReference type="Ensembl" id="ENSGMOP00000025151.1"/>
    </source>
</evidence>
<reference evidence="3" key="1">
    <citation type="submission" date="2025-08" db="UniProtKB">
        <authorList>
            <consortium name="Ensembl"/>
        </authorList>
    </citation>
    <scope>IDENTIFICATION</scope>
</reference>
<evidence type="ECO:0000256" key="1">
    <source>
        <dbReference type="SAM" id="MobiDB-lite"/>
    </source>
</evidence>
<dbReference type="InterPro" id="IPR012337">
    <property type="entry name" value="RNaseH-like_sf"/>
</dbReference>
<feature type="domain" description="TTF-type" evidence="2">
    <location>
        <begin position="87"/>
        <end position="176"/>
    </location>
</feature>
<dbReference type="Proteomes" id="UP000694546">
    <property type="component" value="Chromosome 16"/>
</dbReference>
<evidence type="ECO:0000313" key="4">
    <source>
        <dbReference type="Proteomes" id="UP000694546"/>
    </source>
</evidence>
<dbReference type="GeneTree" id="ENSGT00940000164001"/>
<dbReference type="Pfam" id="PF14291">
    <property type="entry name" value="DUF4371"/>
    <property type="match status" value="1"/>
</dbReference>
<dbReference type="Pfam" id="PF05699">
    <property type="entry name" value="Dimer_Tnp_hAT"/>
    <property type="match status" value="1"/>
</dbReference>
<sequence>MDRYLIRKNPRVEGDVQEEEKRQEVVDDSDVEQEEESPGPSSQPFTSTEGAAASHDASTLGDLSMNAQDGPKIPTLHKYPTRMFGVQQRSFCKGWMEPYPWLEYSVSQDAVFCFACRHFLGGGGHGFHREPTYTTSGFHNWRKATASFKGHHESMGHKFAMEAWTEFKLKAKSGSKITNMLDKGHSVLIQENRRYMMGVVESLRYTACQGIAQRGHIEDEDSANRGNFRELLSVIGKFDKTVQKKSDNNPSNVKYVHHDVQNEIINVMAEMIRKQLRDEVKDAEHFAILVDESKDISKKEQISVIVRYLNTESERVVEEFLHFTPADGLDANSLFASIKQTLSRCGIDLNCCVGQCYDGASVMSGCNNGVQELFRREVPQAVYIHCHAHRLNLVLVDCVHNVDAAAEFFETLQTLYKFFSGSVVHDLFLKKQRELSTAQRIELKRLSDTRWACQYDAICAVKRTLPAIIATLRDTVRDKNAKRRTEAKSVSSLMDEQFVLHLILFEDVFRTTKFMSDALQSPNFDLLTADDLAQSVITAISEKRTDDNWAAIRKQAGDMCVNTGIATVHREKRQTQTAKHLEGFIVEAPIERPGMGSMDELKTQSFYPVLDRLLMELRRRFSIEANGVLAGLPALSPNHPSFLDKQVILPMARHYGVSEENLCAELHQVRRLLKRKEEQGCTINSNQEFLSLMRPYKDAFVDLYKLISISLTLPVTSASCERSFSCLRRLKSYLRNSSGDGRTSDLALLAINPLRARALDIDRIIDAFALNHNNRRIVLL</sequence>
<dbReference type="OMA" id="WFEINAF"/>
<dbReference type="SMART" id="SM00597">
    <property type="entry name" value="ZnF_TTF"/>
    <property type="match status" value="1"/>
</dbReference>
<feature type="region of interest" description="Disordered" evidence="1">
    <location>
        <begin position="1"/>
        <end position="72"/>
    </location>
</feature>
<feature type="compositionally biased region" description="Acidic residues" evidence="1">
    <location>
        <begin position="26"/>
        <end position="37"/>
    </location>
</feature>
<dbReference type="InterPro" id="IPR025398">
    <property type="entry name" value="DUF4371"/>
</dbReference>
<dbReference type="InterPro" id="IPR006580">
    <property type="entry name" value="Znf_TTF"/>
</dbReference>
<evidence type="ECO:0000259" key="2">
    <source>
        <dbReference type="SMART" id="SM00597"/>
    </source>
</evidence>
<dbReference type="PANTHER" id="PTHR45749:SF37">
    <property type="entry name" value="OS05G0311600 PROTEIN"/>
    <property type="match status" value="1"/>
</dbReference>
<organism evidence="3 4">
    <name type="scientific">Gadus morhua</name>
    <name type="common">Atlantic cod</name>
    <dbReference type="NCBI Taxonomy" id="8049"/>
    <lineage>
        <taxon>Eukaryota</taxon>
        <taxon>Metazoa</taxon>
        <taxon>Chordata</taxon>
        <taxon>Craniata</taxon>
        <taxon>Vertebrata</taxon>
        <taxon>Euteleostomi</taxon>
        <taxon>Actinopterygii</taxon>
        <taxon>Neopterygii</taxon>
        <taxon>Teleostei</taxon>
        <taxon>Neoteleostei</taxon>
        <taxon>Acanthomorphata</taxon>
        <taxon>Zeiogadaria</taxon>
        <taxon>Gadariae</taxon>
        <taxon>Gadiformes</taxon>
        <taxon>Gadoidei</taxon>
        <taxon>Gadidae</taxon>
        <taxon>Gadus</taxon>
    </lineage>
</organism>
<keyword evidence="4" id="KW-1185">Reference proteome</keyword>
<dbReference type="AlphaFoldDB" id="A0A8C5A5Y1"/>
<accession>A0A8C5A5Y1</accession>
<dbReference type="PANTHER" id="PTHR45749">
    <property type="match status" value="1"/>
</dbReference>
<dbReference type="SUPFAM" id="SSF53098">
    <property type="entry name" value="Ribonuclease H-like"/>
    <property type="match status" value="1"/>
</dbReference>
<dbReference type="InterPro" id="IPR008906">
    <property type="entry name" value="HATC_C_dom"/>
</dbReference>
<dbReference type="GO" id="GO:0046983">
    <property type="term" value="F:protein dimerization activity"/>
    <property type="evidence" value="ECO:0007669"/>
    <property type="project" value="InterPro"/>
</dbReference>
<protein>
    <recommendedName>
        <fullName evidence="2">TTF-type domain-containing protein</fullName>
    </recommendedName>
</protein>
<reference evidence="3" key="2">
    <citation type="submission" date="2025-09" db="UniProtKB">
        <authorList>
            <consortium name="Ensembl"/>
        </authorList>
    </citation>
    <scope>IDENTIFICATION</scope>
</reference>